<dbReference type="Proteomes" id="UP001254848">
    <property type="component" value="Unassembled WGS sequence"/>
</dbReference>
<dbReference type="InterPro" id="IPR000160">
    <property type="entry name" value="GGDEF_dom"/>
</dbReference>
<dbReference type="RefSeq" id="WP_413780963.1">
    <property type="nucleotide sequence ID" value="NZ_JAUOZS010000001.1"/>
</dbReference>
<dbReference type="InterPro" id="IPR029787">
    <property type="entry name" value="Nucleotide_cyclase"/>
</dbReference>
<dbReference type="EC" id="2.7.7.65" evidence="2"/>
<dbReference type="EMBL" id="JAUOZS010000001">
    <property type="protein sequence ID" value="MDT8902483.1"/>
    <property type="molecule type" value="Genomic_DNA"/>
</dbReference>
<dbReference type="SMART" id="SM00065">
    <property type="entry name" value="GAF"/>
    <property type="match status" value="1"/>
</dbReference>
<reference evidence="2 3" key="1">
    <citation type="submission" date="2023-07" db="EMBL/GenBank/DDBJ databases">
        <title>The novel representative of Negativicutes class, Anaeroselena agilis gen. nov. sp. nov.</title>
        <authorList>
            <person name="Prokofeva M.I."/>
            <person name="Elcheninov A.G."/>
            <person name="Klyukina A."/>
            <person name="Kublanov I.V."/>
            <person name="Frolov E.N."/>
            <person name="Podosokorskaya O.A."/>
        </authorList>
    </citation>
    <scope>NUCLEOTIDE SEQUENCE [LARGE SCALE GENOMIC DNA]</scope>
    <source>
        <strain evidence="2 3">4137-cl</strain>
    </source>
</reference>
<keyword evidence="2" id="KW-0808">Transferase</keyword>
<keyword evidence="3" id="KW-1185">Reference proteome</keyword>
<gene>
    <name evidence="2" type="ORF">Q4T40_14630</name>
</gene>
<evidence type="ECO:0000313" key="2">
    <source>
        <dbReference type="EMBL" id="MDT8902483.1"/>
    </source>
</evidence>
<dbReference type="SMART" id="SM00267">
    <property type="entry name" value="GGDEF"/>
    <property type="match status" value="1"/>
</dbReference>
<sequence>MNAEQEQAKHEPFDLPRLVRGLSLSLDPGAKPQDALDLLVQEAHAAVGCDHLFLSRYEAAGRTFRAVAWRSSVDPGDVPLERKFMGNSYFSGQPVIVHDLSQYNYRLRPGAARLCLMSMVGVPLVTGQGVIGVLEAFAERSDHFSDLDADLLALFARQATAIIERADCEREAKYRAAENEFLVEALKLEQASLGSLFYKVGETFAAVLGVDGIAVFGIEPALPDGQLQEVMARGFSMADIGRLKTLYGKERLQKLLPPPGGGRKDLIVKQAFRQGGAGAAKLLYTVPLVYRDSLQGLIVFHWRQLDKAADHDALENFIERTIGHLSMLLGRKDVYATIQRIGFYDLLTGLANRRMFDYVLDREIKKMWRTAKPLSLLMIDVDNFKAINDIHGHPAGDAVLQQLGAIIRDSFRSVDLTARYGGEEFAVILPDTDRVRAVSVAERMRLKVSESQFPVGKGFINVTVSIGGATWTNRDAADEATGERLVTAADQALYKAKQMGRDITIFAND</sequence>
<protein>
    <submittedName>
        <fullName evidence="2">Sensor domain-containing diguanylate cyclase</fullName>
        <ecNumber evidence="2">2.7.7.65</ecNumber>
    </submittedName>
</protein>
<dbReference type="SUPFAM" id="SSF55073">
    <property type="entry name" value="Nucleotide cyclase"/>
    <property type="match status" value="1"/>
</dbReference>
<evidence type="ECO:0000259" key="1">
    <source>
        <dbReference type="PROSITE" id="PS50887"/>
    </source>
</evidence>
<dbReference type="InterPro" id="IPR050469">
    <property type="entry name" value="Diguanylate_Cyclase"/>
</dbReference>
<dbReference type="SUPFAM" id="SSF55781">
    <property type="entry name" value="GAF domain-like"/>
    <property type="match status" value="1"/>
</dbReference>
<dbReference type="PANTHER" id="PTHR45138:SF9">
    <property type="entry name" value="DIGUANYLATE CYCLASE DGCM-RELATED"/>
    <property type="match status" value="1"/>
</dbReference>
<dbReference type="NCBIfam" id="TIGR00254">
    <property type="entry name" value="GGDEF"/>
    <property type="match status" value="1"/>
</dbReference>
<name>A0ABU3P0C1_9FIRM</name>
<feature type="domain" description="GGDEF" evidence="1">
    <location>
        <begin position="372"/>
        <end position="509"/>
    </location>
</feature>
<dbReference type="GO" id="GO:0052621">
    <property type="term" value="F:diguanylate cyclase activity"/>
    <property type="evidence" value="ECO:0007669"/>
    <property type="project" value="UniProtKB-EC"/>
</dbReference>
<dbReference type="InterPro" id="IPR003018">
    <property type="entry name" value="GAF"/>
</dbReference>
<dbReference type="Gene3D" id="3.30.70.270">
    <property type="match status" value="1"/>
</dbReference>
<dbReference type="Pfam" id="PF13185">
    <property type="entry name" value="GAF_2"/>
    <property type="match status" value="1"/>
</dbReference>
<organism evidence="2 3">
    <name type="scientific">Anaeroselena agilis</name>
    <dbReference type="NCBI Taxonomy" id="3063788"/>
    <lineage>
        <taxon>Bacteria</taxon>
        <taxon>Bacillati</taxon>
        <taxon>Bacillota</taxon>
        <taxon>Negativicutes</taxon>
        <taxon>Acetonemataceae</taxon>
        <taxon>Anaeroselena</taxon>
    </lineage>
</organism>
<dbReference type="InterPro" id="IPR029016">
    <property type="entry name" value="GAF-like_dom_sf"/>
</dbReference>
<dbReference type="PANTHER" id="PTHR45138">
    <property type="entry name" value="REGULATORY COMPONENTS OF SENSORY TRANSDUCTION SYSTEM"/>
    <property type="match status" value="1"/>
</dbReference>
<comment type="caution">
    <text evidence="2">The sequence shown here is derived from an EMBL/GenBank/DDBJ whole genome shotgun (WGS) entry which is preliminary data.</text>
</comment>
<proteinExistence type="predicted"/>
<evidence type="ECO:0000313" key="3">
    <source>
        <dbReference type="Proteomes" id="UP001254848"/>
    </source>
</evidence>
<accession>A0ABU3P0C1</accession>
<dbReference type="CDD" id="cd01949">
    <property type="entry name" value="GGDEF"/>
    <property type="match status" value="1"/>
</dbReference>
<dbReference type="InterPro" id="IPR043128">
    <property type="entry name" value="Rev_trsase/Diguanyl_cyclase"/>
</dbReference>
<keyword evidence="2" id="KW-0548">Nucleotidyltransferase</keyword>
<dbReference type="PROSITE" id="PS50887">
    <property type="entry name" value="GGDEF"/>
    <property type="match status" value="1"/>
</dbReference>
<dbReference type="Pfam" id="PF00990">
    <property type="entry name" value="GGDEF"/>
    <property type="match status" value="1"/>
</dbReference>
<dbReference type="Gene3D" id="3.30.450.40">
    <property type="match status" value="1"/>
</dbReference>